<reference evidence="3" key="2">
    <citation type="submission" date="2015-01" db="EMBL/GenBank/DDBJ databases">
        <title>Evolutionary Origins and Diversification of the Mycorrhizal Mutualists.</title>
        <authorList>
            <consortium name="DOE Joint Genome Institute"/>
            <consortium name="Mycorrhizal Genomics Consortium"/>
            <person name="Kohler A."/>
            <person name="Kuo A."/>
            <person name="Nagy L.G."/>
            <person name="Floudas D."/>
            <person name="Copeland A."/>
            <person name="Barry K.W."/>
            <person name="Cichocki N."/>
            <person name="Veneault-Fourrey C."/>
            <person name="LaButti K."/>
            <person name="Lindquist E.A."/>
            <person name="Lipzen A."/>
            <person name="Lundell T."/>
            <person name="Morin E."/>
            <person name="Murat C."/>
            <person name="Riley R."/>
            <person name="Ohm R."/>
            <person name="Sun H."/>
            <person name="Tunlid A."/>
            <person name="Henrissat B."/>
            <person name="Grigoriev I.V."/>
            <person name="Hibbett D.S."/>
            <person name="Martin F."/>
        </authorList>
    </citation>
    <scope>NUCLEOTIDE SEQUENCE [LARGE SCALE GENOMIC DNA]</scope>
    <source>
        <strain evidence="3">h7</strain>
    </source>
</reference>
<dbReference type="HOGENOM" id="CLU_2794210_0_0_1"/>
<reference evidence="2 3" key="1">
    <citation type="submission" date="2014-04" db="EMBL/GenBank/DDBJ databases">
        <authorList>
            <consortium name="DOE Joint Genome Institute"/>
            <person name="Kuo A."/>
            <person name="Gay G."/>
            <person name="Dore J."/>
            <person name="Kohler A."/>
            <person name="Nagy L.G."/>
            <person name="Floudas D."/>
            <person name="Copeland A."/>
            <person name="Barry K.W."/>
            <person name="Cichocki N."/>
            <person name="Veneault-Fourrey C."/>
            <person name="LaButti K."/>
            <person name="Lindquist E.A."/>
            <person name="Lipzen A."/>
            <person name="Lundell T."/>
            <person name="Morin E."/>
            <person name="Murat C."/>
            <person name="Sun H."/>
            <person name="Tunlid A."/>
            <person name="Henrissat B."/>
            <person name="Grigoriev I.V."/>
            <person name="Hibbett D.S."/>
            <person name="Martin F."/>
            <person name="Nordberg H.P."/>
            <person name="Cantor M.N."/>
            <person name="Hua S.X."/>
        </authorList>
    </citation>
    <scope>NUCLEOTIDE SEQUENCE [LARGE SCALE GENOMIC DNA]</scope>
    <source>
        <strain evidence="3">h7</strain>
    </source>
</reference>
<feature type="region of interest" description="Disordered" evidence="1">
    <location>
        <begin position="49"/>
        <end position="68"/>
    </location>
</feature>
<keyword evidence="3" id="KW-1185">Reference proteome</keyword>
<proteinExistence type="predicted"/>
<accession>A0A0C2XSF4</accession>
<protein>
    <submittedName>
        <fullName evidence="2">Uncharacterized protein</fullName>
    </submittedName>
</protein>
<sequence>MIVKGFLIFCKNDRYITYANVEATTLWDALSRKFPQILSISRSDTSKKKRTVKARTFHRQQHPVPRGT</sequence>
<feature type="compositionally biased region" description="Basic residues" evidence="1">
    <location>
        <begin position="49"/>
        <end position="61"/>
    </location>
</feature>
<name>A0A0C2XSF4_HEBCY</name>
<dbReference type="Proteomes" id="UP000053424">
    <property type="component" value="Unassembled WGS sequence"/>
</dbReference>
<gene>
    <name evidence="2" type="ORF">M413DRAFT_446056</name>
</gene>
<organism evidence="2 3">
    <name type="scientific">Hebeloma cylindrosporum</name>
    <dbReference type="NCBI Taxonomy" id="76867"/>
    <lineage>
        <taxon>Eukaryota</taxon>
        <taxon>Fungi</taxon>
        <taxon>Dikarya</taxon>
        <taxon>Basidiomycota</taxon>
        <taxon>Agaricomycotina</taxon>
        <taxon>Agaricomycetes</taxon>
        <taxon>Agaricomycetidae</taxon>
        <taxon>Agaricales</taxon>
        <taxon>Agaricineae</taxon>
        <taxon>Hymenogastraceae</taxon>
        <taxon>Hebeloma</taxon>
    </lineage>
</organism>
<evidence type="ECO:0000313" key="3">
    <source>
        <dbReference type="Proteomes" id="UP000053424"/>
    </source>
</evidence>
<evidence type="ECO:0000256" key="1">
    <source>
        <dbReference type="SAM" id="MobiDB-lite"/>
    </source>
</evidence>
<evidence type="ECO:0000313" key="2">
    <source>
        <dbReference type="EMBL" id="KIM40628.1"/>
    </source>
</evidence>
<dbReference type="EMBL" id="KN831782">
    <property type="protein sequence ID" value="KIM40628.1"/>
    <property type="molecule type" value="Genomic_DNA"/>
</dbReference>
<dbReference type="AlphaFoldDB" id="A0A0C2XSF4"/>